<evidence type="ECO:0000259" key="1">
    <source>
        <dbReference type="Pfam" id="PF06544"/>
    </source>
</evidence>
<dbReference type="InterPro" id="IPR027104">
    <property type="entry name" value="Prp3"/>
</dbReference>
<dbReference type="Pfam" id="PF06544">
    <property type="entry name" value="Prp3_C"/>
    <property type="match status" value="1"/>
</dbReference>
<organism evidence="2 3">
    <name type="scientific">Trifolium medium</name>
    <dbReference type="NCBI Taxonomy" id="97028"/>
    <lineage>
        <taxon>Eukaryota</taxon>
        <taxon>Viridiplantae</taxon>
        <taxon>Streptophyta</taxon>
        <taxon>Embryophyta</taxon>
        <taxon>Tracheophyta</taxon>
        <taxon>Spermatophyta</taxon>
        <taxon>Magnoliopsida</taxon>
        <taxon>eudicotyledons</taxon>
        <taxon>Gunneridae</taxon>
        <taxon>Pentapetalae</taxon>
        <taxon>rosids</taxon>
        <taxon>fabids</taxon>
        <taxon>Fabales</taxon>
        <taxon>Fabaceae</taxon>
        <taxon>Papilionoideae</taxon>
        <taxon>50 kb inversion clade</taxon>
        <taxon>NPAAA clade</taxon>
        <taxon>Hologalegina</taxon>
        <taxon>IRL clade</taxon>
        <taxon>Trifolieae</taxon>
        <taxon>Trifolium</taxon>
    </lineage>
</organism>
<dbReference type="PANTHER" id="PTHR14212:SF0">
    <property type="entry name" value="U4_U6 SMALL NUCLEAR RIBONUCLEOPROTEIN PRP3"/>
    <property type="match status" value="1"/>
</dbReference>
<dbReference type="PANTHER" id="PTHR14212">
    <property type="entry name" value="U4/U6-ASSOCIATED RNA SPLICING FACTOR-RELATED"/>
    <property type="match status" value="1"/>
</dbReference>
<dbReference type="Proteomes" id="UP000265520">
    <property type="component" value="Unassembled WGS sequence"/>
</dbReference>
<accession>A0A392RXM5</accession>
<dbReference type="GO" id="GO:0046540">
    <property type="term" value="C:U4/U6 x U5 tri-snRNP complex"/>
    <property type="evidence" value="ECO:0007669"/>
    <property type="project" value="InterPro"/>
</dbReference>
<proteinExistence type="predicted"/>
<keyword evidence="2" id="KW-0687">Ribonucleoprotein</keyword>
<feature type="domain" description="Small nuclear ribonucleoprotein Prp3 C-terminal" evidence="1">
    <location>
        <begin position="32"/>
        <end position="79"/>
    </location>
</feature>
<dbReference type="AlphaFoldDB" id="A0A392RXM5"/>
<dbReference type="GO" id="GO:0000398">
    <property type="term" value="P:mRNA splicing, via spliceosome"/>
    <property type="evidence" value="ECO:0007669"/>
    <property type="project" value="InterPro"/>
</dbReference>
<dbReference type="EMBL" id="LXQA010291708">
    <property type="protein sequence ID" value="MCI41383.1"/>
    <property type="molecule type" value="Genomic_DNA"/>
</dbReference>
<feature type="non-terminal residue" evidence="2">
    <location>
        <position position="79"/>
    </location>
</feature>
<reference evidence="2 3" key="1">
    <citation type="journal article" date="2018" name="Front. Plant Sci.">
        <title>Red Clover (Trifolium pratense) and Zigzag Clover (T. medium) - A Picture of Genomic Similarities and Differences.</title>
        <authorList>
            <person name="Dluhosova J."/>
            <person name="Istvanek J."/>
            <person name="Nedelnik J."/>
            <person name="Repkova J."/>
        </authorList>
    </citation>
    <scope>NUCLEOTIDE SEQUENCE [LARGE SCALE GENOMIC DNA]</scope>
    <source>
        <strain evidence="3">cv. 10/8</strain>
        <tissue evidence="2">Leaf</tissue>
    </source>
</reference>
<name>A0A392RXM5_9FABA</name>
<protein>
    <submittedName>
        <fullName evidence="2">U4/U6 small nuclear ribonucleoprotein Prp3-like</fullName>
    </submittedName>
</protein>
<feature type="non-terminal residue" evidence="2">
    <location>
        <position position="1"/>
    </location>
</feature>
<comment type="caution">
    <text evidence="2">The sequence shown here is derived from an EMBL/GenBank/DDBJ whole genome shotgun (WGS) entry which is preliminary data.</text>
</comment>
<evidence type="ECO:0000313" key="2">
    <source>
        <dbReference type="EMBL" id="MCI41383.1"/>
    </source>
</evidence>
<keyword evidence="3" id="KW-1185">Reference proteome</keyword>
<dbReference type="InterPro" id="IPR010541">
    <property type="entry name" value="Prp3_C"/>
</dbReference>
<sequence>NIARKLTPDERREKNKRKLFDDPNTLGILVSLYRINDLSHPEARTKVNRNAQYNNLTGCAVICDGISVIVVEGNSKTIK</sequence>
<evidence type="ECO:0000313" key="3">
    <source>
        <dbReference type="Proteomes" id="UP000265520"/>
    </source>
</evidence>